<feature type="compositionally biased region" description="Polar residues" evidence="1">
    <location>
        <begin position="86"/>
        <end position="101"/>
    </location>
</feature>
<dbReference type="AlphaFoldDB" id="A0A812P2A3"/>
<feature type="non-terminal residue" evidence="2">
    <location>
        <position position="374"/>
    </location>
</feature>
<organism evidence="2 3">
    <name type="scientific">Symbiodinium pilosum</name>
    <name type="common">Dinoflagellate</name>
    <dbReference type="NCBI Taxonomy" id="2952"/>
    <lineage>
        <taxon>Eukaryota</taxon>
        <taxon>Sar</taxon>
        <taxon>Alveolata</taxon>
        <taxon>Dinophyceae</taxon>
        <taxon>Suessiales</taxon>
        <taxon>Symbiodiniaceae</taxon>
        <taxon>Symbiodinium</taxon>
    </lineage>
</organism>
<evidence type="ECO:0000313" key="3">
    <source>
        <dbReference type="Proteomes" id="UP000649617"/>
    </source>
</evidence>
<feature type="compositionally biased region" description="Basic and acidic residues" evidence="1">
    <location>
        <begin position="126"/>
        <end position="135"/>
    </location>
</feature>
<proteinExistence type="predicted"/>
<evidence type="ECO:0000256" key="1">
    <source>
        <dbReference type="SAM" id="MobiDB-lite"/>
    </source>
</evidence>
<gene>
    <name evidence="2" type="ORF">SPIL2461_LOCUS7812</name>
</gene>
<feature type="compositionally biased region" description="Basic and acidic residues" evidence="1">
    <location>
        <begin position="69"/>
        <end position="81"/>
    </location>
</feature>
<sequence length="374" mass="41820">TFAASVDDGEWFEPESQDAWEDGWDDWSSSCYAGQWSDDDWNRDWWEEETSQNFQALSQPPSGSAGDDSALREAQQAERMAENLATEATRTWSEAQKATQQLRKDQGFGGPTSSSSGQPNGGGNRMSRDCPDRRHPSLHGGKFNGKGQVPELLDGSGYRTVNAYNQELFAGAFELADRSTTVEIDQSARPYFRFGNGCWGRALCRVHLSSSVTGECKTFSLYMLPNPAEHFQADFDKSTLVPVLIGMDHLGPRGVGMMIDFTTGLAMNAKEWNPSIFQLDTNNKGHYVLDVVQYLIQGRVNHEGHAHIRVRRGSSTSSPVGEHSYIELNTAFFDLTAADHAFHESETQTARDRMWRLYDASQALRAQLYQLNLH</sequence>
<reference evidence="2" key="1">
    <citation type="submission" date="2021-02" db="EMBL/GenBank/DDBJ databases">
        <authorList>
            <person name="Dougan E. K."/>
            <person name="Rhodes N."/>
            <person name="Thang M."/>
            <person name="Chan C."/>
        </authorList>
    </citation>
    <scope>NUCLEOTIDE SEQUENCE</scope>
</reference>
<feature type="region of interest" description="Disordered" evidence="1">
    <location>
        <begin position="42"/>
        <end position="149"/>
    </location>
</feature>
<feature type="region of interest" description="Disordered" evidence="1">
    <location>
        <begin position="1"/>
        <end position="26"/>
    </location>
</feature>
<evidence type="ECO:0000313" key="2">
    <source>
        <dbReference type="EMBL" id="CAE7334441.1"/>
    </source>
</evidence>
<dbReference type="EMBL" id="CAJNIZ010012468">
    <property type="protein sequence ID" value="CAE7334441.1"/>
    <property type="molecule type" value="Genomic_DNA"/>
</dbReference>
<protein>
    <submittedName>
        <fullName evidence="2">Uncharacterized protein</fullName>
    </submittedName>
</protein>
<keyword evidence="3" id="KW-1185">Reference proteome</keyword>
<dbReference type="Proteomes" id="UP000649617">
    <property type="component" value="Unassembled WGS sequence"/>
</dbReference>
<feature type="compositionally biased region" description="Acidic residues" evidence="1">
    <location>
        <begin position="7"/>
        <end position="25"/>
    </location>
</feature>
<dbReference type="OrthoDB" id="421845at2759"/>
<name>A0A812P2A3_SYMPI</name>
<feature type="compositionally biased region" description="Polar residues" evidence="1">
    <location>
        <begin position="51"/>
        <end position="62"/>
    </location>
</feature>
<accession>A0A812P2A3</accession>
<comment type="caution">
    <text evidence="2">The sequence shown here is derived from an EMBL/GenBank/DDBJ whole genome shotgun (WGS) entry which is preliminary data.</text>
</comment>